<dbReference type="EMBL" id="JAECZO010000012">
    <property type="protein sequence ID" value="KAK7201188.1"/>
    <property type="molecule type" value="Genomic_DNA"/>
</dbReference>
<dbReference type="Pfam" id="PF00805">
    <property type="entry name" value="Pentapeptide"/>
    <property type="match status" value="1"/>
</dbReference>
<comment type="caution">
    <text evidence="2">The sequence shown here is derived from an EMBL/GenBank/DDBJ whole genome shotgun (WGS) entry which is preliminary data.</text>
</comment>
<feature type="compositionally biased region" description="Basic residues" evidence="1">
    <location>
        <begin position="43"/>
        <end position="61"/>
    </location>
</feature>
<protein>
    <submittedName>
        <fullName evidence="2">Pentapeptide repeats (9 copies)</fullName>
    </submittedName>
</protein>
<feature type="region of interest" description="Disordered" evidence="1">
    <location>
        <begin position="36"/>
        <end position="107"/>
    </location>
</feature>
<feature type="compositionally biased region" description="Basic and acidic residues" evidence="1">
    <location>
        <begin position="140"/>
        <end position="151"/>
    </location>
</feature>
<proteinExistence type="predicted"/>
<sequence length="448" mass="47428">MWCRGGAAVSCRCRSAVTTAVAHRLYHVLPQDTRTRAEEQVHVRHHASTRHRHRHRHRRHPLPPDAYASHNSRAVEESRGTSSPDTGGRRGGSRAAHPTRRADPARASPALDGLKWLDVALAVSSALYHDEASATATGVDGRDDVRDDRRRSAASPHGAPDGDAASAATAADGPLEDAYASVAAADLMATMDSSCAGATEHYSLDARDGAPSPRCVDAAEACVTVPGASSSSIVSSLVAPDVPLEETLLRMLDLCSSHSHNHRGRRGAKHGAVARADAGAAAAEAAPSSAAAAALMLPGLDVKAVLTRGVLEHRHLHGLCLARCDFSMVRWSHVTVEDCDLSRCLLYRAELHHVTFVRCNFTGAILRGARCGASPIHFEECDFRLAAVGLTCANGGDGGGSSVRFVRCNFDLCDFQFSEGLNRASAFVQCSNTHLAAGFPLRVRGTAD</sequence>
<feature type="region of interest" description="Disordered" evidence="1">
    <location>
        <begin position="135"/>
        <end position="168"/>
    </location>
</feature>
<gene>
    <name evidence="2" type="ORF">NESM_000180300</name>
</gene>
<organism evidence="2 3">
    <name type="scientific">Novymonas esmeraldas</name>
    <dbReference type="NCBI Taxonomy" id="1808958"/>
    <lineage>
        <taxon>Eukaryota</taxon>
        <taxon>Discoba</taxon>
        <taxon>Euglenozoa</taxon>
        <taxon>Kinetoplastea</taxon>
        <taxon>Metakinetoplastina</taxon>
        <taxon>Trypanosomatida</taxon>
        <taxon>Trypanosomatidae</taxon>
        <taxon>Novymonas</taxon>
    </lineage>
</organism>
<reference evidence="2 3" key="1">
    <citation type="journal article" date="2021" name="MBio">
        <title>A New Model Trypanosomatid, Novymonas esmeraldas: Genomic Perception of Its 'Candidatus Pandoraea novymonadis' Endosymbiont.</title>
        <authorList>
            <person name="Zakharova A."/>
            <person name="Saura A."/>
            <person name="Butenko A."/>
            <person name="Podesvova L."/>
            <person name="Warmusova S."/>
            <person name="Kostygov A.Y."/>
            <person name="Nenarokova A."/>
            <person name="Lukes J."/>
            <person name="Opperdoes F.R."/>
            <person name="Yurchenko V."/>
        </authorList>
    </citation>
    <scope>NUCLEOTIDE SEQUENCE [LARGE SCALE GENOMIC DNA]</scope>
    <source>
        <strain evidence="2 3">E262AT.01</strain>
    </source>
</reference>
<feature type="compositionally biased region" description="Low complexity" evidence="1">
    <location>
        <begin position="156"/>
        <end position="168"/>
    </location>
</feature>
<dbReference type="InterPro" id="IPR001646">
    <property type="entry name" value="5peptide_repeat"/>
</dbReference>
<evidence type="ECO:0000313" key="2">
    <source>
        <dbReference type="EMBL" id="KAK7201188.1"/>
    </source>
</evidence>
<evidence type="ECO:0000313" key="3">
    <source>
        <dbReference type="Proteomes" id="UP001430356"/>
    </source>
</evidence>
<evidence type="ECO:0000256" key="1">
    <source>
        <dbReference type="SAM" id="MobiDB-lite"/>
    </source>
</evidence>
<dbReference type="AlphaFoldDB" id="A0AAW0F4K2"/>
<accession>A0AAW0F4K2</accession>
<dbReference type="SUPFAM" id="SSF141571">
    <property type="entry name" value="Pentapeptide repeat-like"/>
    <property type="match status" value="1"/>
</dbReference>
<keyword evidence="3" id="KW-1185">Reference proteome</keyword>
<dbReference type="Proteomes" id="UP001430356">
    <property type="component" value="Unassembled WGS sequence"/>
</dbReference>
<dbReference type="Gene3D" id="2.160.20.80">
    <property type="entry name" value="E3 ubiquitin-protein ligase SopA"/>
    <property type="match status" value="1"/>
</dbReference>
<name>A0AAW0F4K2_9TRYP</name>